<feature type="non-terminal residue" evidence="1">
    <location>
        <position position="1"/>
    </location>
</feature>
<name>A0A1E4SP25_9ASCO</name>
<feature type="non-terminal residue" evidence="1">
    <location>
        <position position="152"/>
    </location>
</feature>
<proteinExistence type="predicted"/>
<dbReference type="Proteomes" id="UP000094285">
    <property type="component" value="Unassembled WGS sequence"/>
</dbReference>
<protein>
    <submittedName>
        <fullName evidence="1">Uncharacterized protein</fullName>
    </submittedName>
</protein>
<sequence>FRNLYHQYKHQFKTAHDKSAELFSAEKAQRQALYYFQRRNNALLRILEEYNKVEDHLDLESNAFDDEKIVRIAHTAPRLSHILKPILDLQRGQSIDVDRAHLVNLLVHETIPELINDDLLTIETNPQDPDNWCRRNVPNLVTAKFRPIKLPA</sequence>
<dbReference type="RefSeq" id="XP_020066368.1">
    <property type="nucleotide sequence ID" value="XM_020208673.1"/>
</dbReference>
<gene>
    <name evidence="1" type="ORF">CANTADRAFT_36284</name>
</gene>
<dbReference type="AlphaFoldDB" id="A0A1E4SP25"/>
<dbReference type="EMBL" id="KV453910">
    <property type="protein sequence ID" value="ODV81246.1"/>
    <property type="molecule type" value="Genomic_DNA"/>
</dbReference>
<dbReference type="GeneID" id="30982810"/>
<organism evidence="1 2">
    <name type="scientific">Suhomyces tanzawaensis NRRL Y-17324</name>
    <dbReference type="NCBI Taxonomy" id="984487"/>
    <lineage>
        <taxon>Eukaryota</taxon>
        <taxon>Fungi</taxon>
        <taxon>Dikarya</taxon>
        <taxon>Ascomycota</taxon>
        <taxon>Saccharomycotina</taxon>
        <taxon>Pichiomycetes</taxon>
        <taxon>Debaryomycetaceae</taxon>
        <taxon>Suhomyces</taxon>
    </lineage>
</organism>
<accession>A0A1E4SP25</accession>
<keyword evidence="2" id="KW-1185">Reference proteome</keyword>
<reference evidence="2" key="1">
    <citation type="submission" date="2016-05" db="EMBL/GenBank/DDBJ databases">
        <title>Comparative genomics of biotechnologically important yeasts.</title>
        <authorList>
            <consortium name="DOE Joint Genome Institute"/>
            <person name="Riley R."/>
            <person name="Haridas S."/>
            <person name="Wolfe K.H."/>
            <person name="Lopes M.R."/>
            <person name="Hittinger C.T."/>
            <person name="Goker M."/>
            <person name="Salamov A."/>
            <person name="Wisecaver J."/>
            <person name="Long T.M."/>
            <person name="Aerts A.L."/>
            <person name="Barry K."/>
            <person name="Choi C."/>
            <person name="Clum A."/>
            <person name="Coughlan A.Y."/>
            <person name="Deshpande S."/>
            <person name="Douglass A.P."/>
            <person name="Hanson S.J."/>
            <person name="Klenk H.-P."/>
            <person name="Labutti K."/>
            <person name="Lapidus A."/>
            <person name="Lindquist E."/>
            <person name="Lipzen A."/>
            <person name="Meier-Kolthoff J.P."/>
            <person name="Ohm R.A."/>
            <person name="Otillar R.P."/>
            <person name="Pangilinan J."/>
            <person name="Peng Y."/>
            <person name="Rokas A."/>
            <person name="Rosa C.A."/>
            <person name="Scheuner C."/>
            <person name="Sibirny A.A."/>
            <person name="Slot J.C."/>
            <person name="Stielow J.B."/>
            <person name="Sun H."/>
            <person name="Kurtzman C.P."/>
            <person name="Blackwell M."/>
            <person name="Grigoriev I.V."/>
            <person name="Jeffries T.W."/>
        </authorList>
    </citation>
    <scope>NUCLEOTIDE SEQUENCE [LARGE SCALE GENOMIC DNA]</scope>
    <source>
        <strain evidence="2">NRRL Y-17324</strain>
    </source>
</reference>
<evidence type="ECO:0000313" key="1">
    <source>
        <dbReference type="EMBL" id="ODV81246.1"/>
    </source>
</evidence>
<dbReference type="OrthoDB" id="4024787at2759"/>
<evidence type="ECO:0000313" key="2">
    <source>
        <dbReference type="Proteomes" id="UP000094285"/>
    </source>
</evidence>